<dbReference type="PANTHER" id="PTHR45832">
    <property type="entry name" value="SERINE/THREONINE-PROTEIN KINASE SAMKA-RELATED-RELATED"/>
    <property type="match status" value="1"/>
</dbReference>
<dbReference type="Proteomes" id="UP000509303">
    <property type="component" value="Chromosome"/>
</dbReference>
<keyword evidence="7" id="KW-0418">Kinase</keyword>
<dbReference type="PROSITE" id="PS50011">
    <property type="entry name" value="PROTEIN_KINASE_DOM"/>
    <property type="match status" value="1"/>
</dbReference>
<dbReference type="InterPro" id="IPR000719">
    <property type="entry name" value="Prot_kinase_dom"/>
</dbReference>
<evidence type="ECO:0000313" key="7">
    <source>
        <dbReference type="EMBL" id="QKW51876.1"/>
    </source>
</evidence>
<evidence type="ECO:0000256" key="3">
    <source>
        <dbReference type="ARBA" id="ARBA00022840"/>
    </source>
</evidence>
<dbReference type="InterPro" id="IPR001245">
    <property type="entry name" value="Ser-Thr/Tyr_kinase_cat_dom"/>
</dbReference>
<feature type="region of interest" description="Disordered" evidence="4">
    <location>
        <begin position="228"/>
        <end position="325"/>
    </location>
</feature>
<evidence type="ECO:0000259" key="6">
    <source>
        <dbReference type="PROSITE" id="PS50011"/>
    </source>
</evidence>
<feature type="compositionally biased region" description="Low complexity" evidence="4">
    <location>
        <begin position="410"/>
        <end position="434"/>
    </location>
</feature>
<dbReference type="InterPro" id="IPR011009">
    <property type="entry name" value="Kinase-like_dom_sf"/>
</dbReference>
<feature type="compositionally biased region" description="Low complexity" evidence="4">
    <location>
        <begin position="348"/>
        <end position="388"/>
    </location>
</feature>
<keyword evidence="2" id="KW-0547">Nucleotide-binding</keyword>
<keyword evidence="7" id="KW-0808">Transferase</keyword>
<feature type="compositionally biased region" description="Pro residues" evidence="4">
    <location>
        <begin position="264"/>
        <end position="282"/>
    </location>
</feature>
<organism evidence="7 8">
    <name type="scientific">Streptomyces buecherae</name>
    <dbReference type="NCBI Taxonomy" id="2763006"/>
    <lineage>
        <taxon>Bacteria</taxon>
        <taxon>Bacillati</taxon>
        <taxon>Actinomycetota</taxon>
        <taxon>Actinomycetes</taxon>
        <taxon>Kitasatosporales</taxon>
        <taxon>Streptomycetaceae</taxon>
        <taxon>Streptomyces</taxon>
    </lineage>
</organism>
<proteinExistence type="inferred from homology"/>
<feature type="region of interest" description="Disordered" evidence="4">
    <location>
        <begin position="568"/>
        <end position="588"/>
    </location>
</feature>
<feature type="region of interest" description="Disordered" evidence="4">
    <location>
        <begin position="604"/>
        <end position="642"/>
    </location>
</feature>
<dbReference type="Gene3D" id="1.10.510.10">
    <property type="entry name" value="Transferase(Phosphotransferase) domain 1"/>
    <property type="match status" value="2"/>
</dbReference>
<reference evidence="7 8" key="1">
    <citation type="submission" date="2020-06" db="EMBL/GenBank/DDBJ databases">
        <title>Genome mining for natural products.</title>
        <authorList>
            <person name="Zhang B."/>
            <person name="Shi J."/>
            <person name="Ge H."/>
        </authorList>
    </citation>
    <scope>NUCLEOTIDE SEQUENCE [LARGE SCALE GENOMIC DNA]</scope>
    <source>
        <strain evidence="7 8">NA00687</strain>
    </source>
</reference>
<feature type="region of interest" description="Disordered" evidence="4">
    <location>
        <begin position="405"/>
        <end position="440"/>
    </location>
</feature>
<keyword evidence="5" id="KW-1133">Transmembrane helix</keyword>
<protein>
    <submittedName>
        <fullName evidence="7">Protein kinase</fullName>
    </submittedName>
</protein>
<dbReference type="InterPro" id="IPR051931">
    <property type="entry name" value="PAK3-like"/>
</dbReference>
<evidence type="ECO:0000256" key="2">
    <source>
        <dbReference type="ARBA" id="ARBA00022741"/>
    </source>
</evidence>
<feature type="domain" description="Protein kinase" evidence="6">
    <location>
        <begin position="49"/>
        <end position="558"/>
    </location>
</feature>
<dbReference type="SMART" id="SM00220">
    <property type="entry name" value="S_TKc"/>
    <property type="match status" value="1"/>
</dbReference>
<dbReference type="AlphaFoldDB" id="A0A7H8NBX5"/>
<dbReference type="GO" id="GO:0005524">
    <property type="term" value="F:ATP binding"/>
    <property type="evidence" value="ECO:0007669"/>
    <property type="project" value="UniProtKB-KW"/>
</dbReference>
<keyword evidence="3" id="KW-0067">ATP-binding</keyword>
<keyword evidence="5" id="KW-0472">Membrane</keyword>
<feature type="transmembrane region" description="Helical" evidence="5">
    <location>
        <begin position="666"/>
        <end position="687"/>
    </location>
</feature>
<dbReference type="EMBL" id="CP054929">
    <property type="protein sequence ID" value="QKW51876.1"/>
    <property type="molecule type" value="Genomic_DNA"/>
</dbReference>
<sequence>MDDYAGRVLADRYRLPLPPADEYEFVETRAFDTYSGQEVLLRQVPLPEVVEAEVVGEGAARGAYGAGGWSGGGLDARRRPAHFDGIGDPAVRRAIDAATAAAQVPDHPRLDQVFHVFAEAGSLWIVSEYVPARPLAALLAERPLTPHRAAEVAADVLTALRALHAHGWTHRNITTRTVLVCDDGRAMLTGLAAGAAEEALCGYDPVPEALRAPRPREPLDDAVPARAAEPGARPAAGAPRVDAGAVPSARPGTGPDSVREAAPGGPPPGPGPTRNATPPPSAPVVRRGPAGPVYRDQGPPGGAAPAGGGPGETGADPYGRATPSRAPRAGAIAAYRAGARAAAREAVEGPPADTTDMTDTTDTTSGTGPAAGAHAVAPGAAGARPGAAVEDEWWAEVRDEPYWDEDQEGAEPGAPEASEPAADADARVAPAAPRGGDGYRGPDSALAAERARQARIVVVGAVTERWAPEQAGPVHENWRLAPPVGPAADLWAVGVLLFRAVQGHAPYPEDNASELVHLVCAEPPAYAEECGALRPVVESLLRQDPTERPDFEELRGWLRSLIRSAPEPDVGSRTVTVPPAEAIGTGDPRRLPILRRRGELVRRRRQAATLHGRHRHKRGKPPRVPPQRHETHDAAPRQEKHLRLEAHDTALLRDTRAPGARAPRHLGRLLLVLILLLLAAGVLYAMLFMPKADEGEGADRGAGTSHSGPPATDPEAGRVDPGERAGDGAPTGQQPQSTDPTALAKGFALRKDPDGFQVAVAEDWKRRPPNGRGQIRYLGSDYEMIVVPGRDKTAEYGGDPMKYQQNLEPELAPYRDSDWASATGLRRIDVGQTAMAEGAFGWKDTSGRQVYVRNLAMIISGRYHVLQIIGPADERGAVDRYFDQAAASYRATR</sequence>
<gene>
    <name evidence="7" type="ORF">HUT08_22690</name>
</gene>
<feature type="compositionally biased region" description="Basic and acidic residues" evidence="4">
    <location>
        <begin position="627"/>
        <end position="642"/>
    </location>
</feature>
<accession>A0A7H8NBX5</accession>
<feature type="compositionally biased region" description="Gly residues" evidence="4">
    <location>
        <begin position="299"/>
        <end position="312"/>
    </location>
</feature>
<dbReference type="PANTHER" id="PTHR45832:SF22">
    <property type="entry name" value="SERINE_THREONINE-PROTEIN KINASE SAMKA-RELATED"/>
    <property type="match status" value="1"/>
</dbReference>
<feature type="region of interest" description="Disordered" evidence="4">
    <location>
        <begin position="695"/>
        <end position="740"/>
    </location>
</feature>
<evidence type="ECO:0000256" key="4">
    <source>
        <dbReference type="SAM" id="MobiDB-lite"/>
    </source>
</evidence>
<keyword evidence="8" id="KW-1185">Reference proteome</keyword>
<evidence type="ECO:0000256" key="5">
    <source>
        <dbReference type="SAM" id="Phobius"/>
    </source>
</evidence>
<evidence type="ECO:0000256" key="1">
    <source>
        <dbReference type="ARBA" id="ARBA00008874"/>
    </source>
</evidence>
<feature type="region of interest" description="Disordered" evidence="4">
    <location>
        <begin position="342"/>
        <end position="388"/>
    </location>
</feature>
<keyword evidence="5" id="KW-0812">Transmembrane</keyword>
<name>A0A7H8NBX5_9ACTN</name>
<feature type="compositionally biased region" description="Polar residues" evidence="4">
    <location>
        <begin position="731"/>
        <end position="740"/>
    </location>
</feature>
<dbReference type="GO" id="GO:0004672">
    <property type="term" value="F:protein kinase activity"/>
    <property type="evidence" value="ECO:0007669"/>
    <property type="project" value="InterPro"/>
</dbReference>
<dbReference type="Pfam" id="PF07714">
    <property type="entry name" value="PK_Tyr_Ser-Thr"/>
    <property type="match status" value="1"/>
</dbReference>
<evidence type="ECO:0000313" key="8">
    <source>
        <dbReference type="Proteomes" id="UP000509303"/>
    </source>
</evidence>
<feature type="compositionally biased region" description="Basic and acidic residues" evidence="4">
    <location>
        <begin position="715"/>
        <end position="726"/>
    </location>
</feature>
<dbReference type="RefSeq" id="WP_176163583.1">
    <property type="nucleotide sequence ID" value="NZ_CP054929.1"/>
</dbReference>
<dbReference type="SUPFAM" id="SSF56112">
    <property type="entry name" value="Protein kinase-like (PK-like)"/>
    <property type="match status" value="1"/>
</dbReference>
<comment type="similarity">
    <text evidence="1">Belongs to the protein kinase superfamily. STE Ser/Thr protein kinase family. STE20 subfamily.</text>
</comment>
<feature type="compositionally biased region" description="Basic residues" evidence="4">
    <location>
        <begin position="604"/>
        <end position="621"/>
    </location>
</feature>
<feature type="compositionally biased region" description="Low complexity" evidence="4">
    <location>
        <begin position="313"/>
        <end position="325"/>
    </location>
</feature>
<feature type="compositionally biased region" description="Low complexity" evidence="4">
    <location>
        <begin position="228"/>
        <end position="247"/>
    </location>
</feature>